<proteinExistence type="predicted"/>
<feature type="signal peptide" evidence="1">
    <location>
        <begin position="1"/>
        <end position="22"/>
    </location>
</feature>
<accession>A0A1J4MM93</accession>
<organism evidence="2 3">
    <name type="scientific">Cryptosporidium ubiquitum</name>
    <dbReference type="NCBI Taxonomy" id="857276"/>
    <lineage>
        <taxon>Eukaryota</taxon>
        <taxon>Sar</taxon>
        <taxon>Alveolata</taxon>
        <taxon>Apicomplexa</taxon>
        <taxon>Conoidasida</taxon>
        <taxon>Coccidia</taxon>
        <taxon>Eucoccidiorida</taxon>
        <taxon>Eimeriorina</taxon>
        <taxon>Cryptosporidiidae</taxon>
        <taxon>Cryptosporidium</taxon>
    </lineage>
</organism>
<evidence type="ECO:0000313" key="3">
    <source>
        <dbReference type="Proteomes" id="UP000186176"/>
    </source>
</evidence>
<name>A0A1J4MM93_9CRYT</name>
<evidence type="ECO:0000256" key="1">
    <source>
        <dbReference type="SAM" id="SignalP"/>
    </source>
</evidence>
<dbReference type="RefSeq" id="XP_028876327.1">
    <property type="nucleotide sequence ID" value="XM_029018853.1"/>
</dbReference>
<comment type="caution">
    <text evidence="2">The sequence shown here is derived from an EMBL/GenBank/DDBJ whole genome shotgun (WGS) entry which is preliminary data.</text>
</comment>
<reference evidence="2 3" key="1">
    <citation type="submission" date="2016-10" db="EMBL/GenBank/DDBJ databases">
        <title>Reductive evolution of mitochondrial metabolism and differential evolution of invasion-related proteins in Cryptosporidium.</title>
        <authorList>
            <person name="Liu S."/>
            <person name="Roellig D.M."/>
            <person name="Guo Y."/>
            <person name="Li N."/>
            <person name="Frace M.A."/>
            <person name="Tang K."/>
            <person name="Zhang L."/>
            <person name="Feng Y."/>
            <person name="Xiao L."/>
        </authorList>
    </citation>
    <scope>NUCLEOTIDE SEQUENCE [LARGE SCALE GENOMIC DNA]</scope>
    <source>
        <strain evidence="2">39726</strain>
    </source>
</reference>
<dbReference type="Proteomes" id="UP000186176">
    <property type="component" value="Unassembled WGS sequence"/>
</dbReference>
<dbReference type="EMBL" id="LRBP01000001">
    <property type="protein sequence ID" value="OII75320.1"/>
    <property type="molecule type" value="Genomic_DNA"/>
</dbReference>
<dbReference type="GeneID" id="39978632"/>
<protein>
    <submittedName>
        <fullName evidence="2">Uncharacterized protein</fullName>
    </submittedName>
</protein>
<gene>
    <name evidence="2" type="ORF">cubi_01841</name>
</gene>
<keyword evidence="1" id="KW-0732">Signal</keyword>
<dbReference type="AlphaFoldDB" id="A0A1J4MM93"/>
<sequence length="467" mass="55849">MKFMLFALIIFLSYCFVHPINQQNKQFGYNDSYEYTTSKEVKRTIGGLTFNLKRSGKKKGKIEQIVTKFPHKKNPLIIANDWSQEDYMVISFIIFLSKRLDLASKTFEIKKYNNWIFGNVPPLEELSRGITHFNPLPEWRSWWEKEGDSNKIFDQIDDIYFSVTNTPNMFRFSDDSASNKIVKPFLSLAYIFSREIIKDNALIKNMSRNNYKKEVIKNLETRKKKFNSLFNFENDNIIKEQPLNFEKENPEKNDHLFLFRKAYNHVLIVKKRRKFNSENGDHNIELLPNWWEKELDIITAIILTIFKYQYRHRMQIIEAENKIKNDNLNWKKIKLCIKQAILCTSTGASDNSLDHIPIWHRFGEKWQSFPQGAMIRILDNVSKLSLNTSSWDVYDYVICFCFYYLIKRERIRIDWFSLGPLSGSPKTRFWRRFKRFIIKIFSSNKGMFDMNDKWHSLSVEMESERSN</sequence>
<feature type="chain" id="PRO_5012701262" evidence="1">
    <location>
        <begin position="23"/>
        <end position="467"/>
    </location>
</feature>
<dbReference type="OrthoDB" id="337053at2759"/>
<dbReference type="VEuPathDB" id="CryptoDB:cubi_01841"/>
<keyword evidence="3" id="KW-1185">Reference proteome</keyword>
<evidence type="ECO:0000313" key="2">
    <source>
        <dbReference type="EMBL" id="OII75320.1"/>
    </source>
</evidence>